<evidence type="ECO:0000313" key="1">
    <source>
        <dbReference type="EMBL" id="KAE8356660.1"/>
    </source>
</evidence>
<dbReference type="GO" id="GO:0001228">
    <property type="term" value="F:DNA-binding transcription activator activity, RNA polymerase II-specific"/>
    <property type="evidence" value="ECO:0007669"/>
    <property type="project" value="TreeGrafter"/>
</dbReference>
<name>A0A5N6ZKI1_9EURO</name>
<proteinExistence type="predicted"/>
<dbReference type="AlphaFoldDB" id="A0A5N6ZKI1"/>
<protein>
    <recommendedName>
        <fullName evidence="3">Zn(II)2Cys6 transcription factor</fullName>
    </recommendedName>
</protein>
<dbReference type="EMBL" id="ML739036">
    <property type="protein sequence ID" value="KAE8356660.1"/>
    <property type="molecule type" value="Genomic_DNA"/>
</dbReference>
<reference evidence="2" key="1">
    <citation type="submission" date="2019-04" db="EMBL/GenBank/DDBJ databases">
        <title>Friends and foes A comparative genomics studyof 23 Aspergillus species from section Flavi.</title>
        <authorList>
            <consortium name="DOE Joint Genome Institute"/>
            <person name="Kjaerbolling I."/>
            <person name="Vesth T."/>
            <person name="Frisvad J.C."/>
            <person name="Nybo J.L."/>
            <person name="Theobald S."/>
            <person name="Kildgaard S."/>
            <person name="Isbrandt T."/>
            <person name="Kuo A."/>
            <person name="Sato A."/>
            <person name="Lyhne E.K."/>
            <person name="Kogle M.E."/>
            <person name="Wiebenga A."/>
            <person name="Kun R.S."/>
            <person name="Lubbers R.J."/>
            <person name="Makela M.R."/>
            <person name="Barry K."/>
            <person name="Chovatia M."/>
            <person name="Clum A."/>
            <person name="Daum C."/>
            <person name="Haridas S."/>
            <person name="He G."/>
            <person name="LaButti K."/>
            <person name="Lipzen A."/>
            <person name="Mondo S."/>
            <person name="Riley R."/>
            <person name="Salamov A."/>
            <person name="Simmons B.A."/>
            <person name="Magnuson J.K."/>
            <person name="Henrissat B."/>
            <person name="Mortensen U.H."/>
            <person name="Larsen T.O."/>
            <person name="Devries R.P."/>
            <person name="Grigoriev I.V."/>
            <person name="Machida M."/>
            <person name="Baker S.E."/>
            <person name="Andersen M.R."/>
        </authorList>
    </citation>
    <scope>NUCLEOTIDE SEQUENCE [LARGE SCALE GENOMIC DNA]</scope>
    <source>
        <strain evidence="2">CBS 553.77</strain>
    </source>
</reference>
<sequence>MPALRRSSQTDAADHYRCRRVTYDRFSRYICSRVKSCRVRSTGPNASYLETSHHILPSPHGNMVETISPTASPKDLNIQELELMVQWCTATYRSISRNKNVECIWHAIIPREGMRHPFLMHGILALSALHLAFTSSGTMKEHYLMTALSHRSQARVDLAKVKANLTDSNTNAVFALSNILIVFAFALPLTMDPHDNQTPLDELCEVFRLIKASGDTIPTIIDRVSQGEMKQLVEYEDPPLQMPNTSRLAIMALSSMNAAFTTQDPDHENELYSTAIKHLGDSLDKLSQGGEIMVVAFQWIFCIPPRFIDLLEERQPFALIILAHYAVILYSLRGHWWMGEWGSRLISQVGQHIGAESKQSISWVLDATGCYIPPL</sequence>
<evidence type="ECO:0008006" key="3">
    <source>
        <dbReference type="Google" id="ProtNLM"/>
    </source>
</evidence>
<dbReference type="PANTHER" id="PTHR47784:SF13">
    <property type="entry name" value="ZN(II)2CYS6 TRANSCRIPTION FACTOR (EUROFUNG)"/>
    <property type="match status" value="1"/>
</dbReference>
<gene>
    <name evidence="1" type="ORF">BDV28DRAFT_83171</name>
</gene>
<dbReference type="Proteomes" id="UP000327118">
    <property type="component" value="Unassembled WGS sequence"/>
</dbReference>
<dbReference type="OrthoDB" id="4937900at2759"/>
<dbReference type="PANTHER" id="PTHR47784">
    <property type="entry name" value="STEROL UPTAKE CONTROL PROTEIN 2"/>
    <property type="match status" value="1"/>
</dbReference>
<evidence type="ECO:0000313" key="2">
    <source>
        <dbReference type="Proteomes" id="UP000327118"/>
    </source>
</evidence>
<keyword evidence="2" id="KW-1185">Reference proteome</keyword>
<organism evidence="1 2">
    <name type="scientific">Aspergillus coremiiformis</name>
    <dbReference type="NCBI Taxonomy" id="138285"/>
    <lineage>
        <taxon>Eukaryota</taxon>
        <taxon>Fungi</taxon>
        <taxon>Dikarya</taxon>
        <taxon>Ascomycota</taxon>
        <taxon>Pezizomycotina</taxon>
        <taxon>Eurotiomycetes</taxon>
        <taxon>Eurotiomycetidae</taxon>
        <taxon>Eurotiales</taxon>
        <taxon>Aspergillaceae</taxon>
        <taxon>Aspergillus</taxon>
        <taxon>Aspergillus subgen. Circumdati</taxon>
    </lineage>
</organism>
<accession>A0A5N6ZKI1</accession>
<dbReference type="InterPro" id="IPR053157">
    <property type="entry name" value="Sterol_Uptake_Regulator"/>
</dbReference>